<dbReference type="HAMAP" id="MF_00169">
    <property type="entry name" value="AroQ"/>
    <property type="match status" value="1"/>
</dbReference>
<dbReference type="NCBIfam" id="NF003804">
    <property type="entry name" value="PRK05395.1-1"/>
    <property type="match status" value="1"/>
</dbReference>
<feature type="binding site" evidence="2">
    <location>
        <begin position="102"/>
        <end position="103"/>
    </location>
    <ligand>
        <name>substrate</name>
    </ligand>
</feature>
<feature type="binding site" evidence="2">
    <location>
        <position position="81"/>
    </location>
    <ligand>
        <name>substrate</name>
    </ligand>
</feature>
<dbReference type="EMBL" id="ML995478">
    <property type="protein sequence ID" value="KAF2145128.1"/>
    <property type="molecule type" value="Genomic_DNA"/>
</dbReference>
<evidence type="ECO:0000256" key="1">
    <source>
        <dbReference type="ARBA" id="ARBA00023239"/>
    </source>
</evidence>
<comment type="function">
    <text evidence="2">Is involved in the catabolism of quinate. Allows the utilization of quinate as carbon source via the beta-ketoadipate pathway.</text>
</comment>
<dbReference type="NCBIfam" id="NF003805">
    <property type="entry name" value="PRK05395.1-2"/>
    <property type="match status" value="1"/>
</dbReference>
<keyword evidence="2" id="KW-0672">Quinate metabolism</keyword>
<dbReference type="CDD" id="cd00466">
    <property type="entry name" value="DHQase_II"/>
    <property type="match status" value="1"/>
</dbReference>
<evidence type="ECO:0000313" key="4">
    <source>
        <dbReference type="Proteomes" id="UP000799438"/>
    </source>
</evidence>
<dbReference type="PANTHER" id="PTHR21272:SF3">
    <property type="entry name" value="CATABOLIC 3-DEHYDROQUINASE"/>
    <property type="match status" value="1"/>
</dbReference>
<dbReference type="SUPFAM" id="SSF52304">
    <property type="entry name" value="Type II 3-dehydroquinate dehydratase"/>
    <property type="match status" value="1"/>
</dbReference>
<sequence length="185" mass="20011">MGKRILLLNGANLNLLGTREPHLYGSTSLATVVEQAQQQAAGLGVALEAFQTNWEGALLDRVHQARGAVDAIVINPGAFTHTSIALRDALLAVDIPFVEVHVSNVHAREPFRHHSYLSDKAEAVIAGLGTYGYTAAVEFAARHLRVRGSAEQPRQHQQQAGVKMVQAEEPAEVKVVREDAPKTVQ</sequence>
<evidence type="ECO:0000256" key="2">
    <source>
        <dbReference type="HAMAP-Rule" id="MF_03136"/>
    </source>
</evidence>
<dbReference type="GO" id="GO:0019631">
    <property type="term" value="P:quinate catabolic process"/>
    <property type="evidence" value="ECO:0007669"/>
    <property type="project" value="TreeGrafter"/>
</dbReference>
<dbReference type="Proteomes" id="UP000799438">
    <property type="component" value="Unassembled WGS sequence"/>
</dbReference>
<organism evidence="3 4">
    <name type="scientific">Aplosporella prunicola CBS 121167</name>
    <dbReference type="NCBI Taxonomy" id="1176127"/>
    <lineage>
        <taxon>Eukaryota</taxon>
        <taxon>Fungi</taxon>
        <taxon>Dikarya</taxon>
        <taxon>Ascomycota</taxon>
        <taxon>Pezizomycotina</taxon>
        <taxon>Dothideomycetes</taxon>
        <taxon>Dothideomycetes incertae sedis</taxon>
        <taxon>Botryosphaeriales</taxon>
        <taxon>Aplosporellaceae</taxon>
        <taxon>Aplosporella</taxon>
    </lineage>
</organism>
<comment type="catalytic activity">
    <reaction evidence="2">
        <text>3-dehydroquinate = 3-dehydroshikimate + H2O</text>
        <dbReference type="Rhea" id="RHEA:21096"/>
        <dbReference type="ChEBI" id="CHEBI:15377"/>
        <dbReference type="ChEBI" id="CHEBI:16630"/>
        <dbReference type="ChEBI" id="CHEBI:32364"/>
        <dbReference type="EC" id="4.2.1.10"/>
    </reaction>
</comment>
<feature type="site" description="Transition state stabilizer" evidence="2">
    <location>
        <position position="19"/>
    </location>
</feature>
<protein>
    <recommendedName>
        <fullName evidence="2">Catabolic 3-dehydroquinase</fullName>
        <shortName evidence="2">cDHQase</shortName>
        <ecNumber evidence="2">4.2.1.10</ecNumber>
    </recommendedName>
    <alternativeName>
        <fullName evidence="2">3-dehydroquinate dehydratase</fullName>
    </alternativeName>
</protein>
<dbReference type="InterPro" id="IPR036441">
    <property type="entry name" value="DHquinase_II_sf"/>
</dbReference>
<dbReference type="AlphaFoldDB" id="A0A6A6BN59"/>
<feature type="active site" description="Proton donor" evidence="2">
    <location>
        <position position="101"/>
    </location>
</feature>
<feature type="binding site" evidence="2">
    <location>
        <position position="112"/>
    </location>
    <ligand>
        <name>substrate</name>
    </ligand>
</feature>
<dbReference type="InterPro" id="IPR001874">
    <property type="entry name" value="DHquinase_II"/>
</dbReference>
<comment type="pathway">
    <text evidence="2">Aromatic compound metabolism; 3,4-dihydroxybenzoate biosynthesis; 3,4-dihydroxybenzoate from 3-dehydroquinate: step 1/2.</text>
</comment>
<dbReference type="EC" id="4.2.1.10" evidence="2"/>
<comment type="subunit">
    <text evidence="2">Homododecamer. Adopts a ring-like structure, composed of an arrangement of two hexameric rings stacked on top of one another.</text>
</comment>
<dbReference type="Pfam" id="PF01220">
    <property type="entry name" value="DHquinase_II"/>
    <property type="match status" value="1"/>
</dbReference>
<dbReference type="GO" id="GO:0046279">
    <property type="term" value="P:3,4-dihydroxybenzoate biosynthetic process"/>
    <property type="evidence" value="ECO:0007669"/>
    <property type="project" value="UniProtKB-UniRule"/>
</dbReference>
<gene>
    <name evidence="2" type="primary">qutE</name>
    <name evidence="3" type="ORF">K452DRAFT_316237</name>
</gene>
<dbReference type="Gene3D" id="3.40.50.9100">
    <property type="entry name" value="Dehydroquinase, class II"/>
    <property type="match status" value="1"/>
</dbReference>
<keyword evidence="4" id="KW-1185">Reference proteome</keyword>
<comment type="similarity">
    <text evidence="2">Belongs to the type-II 3-dehydroquinase family.</text>
</comment>
<dbReference type="NCBIfam" id="NF003807">
    <property type="entry name" value="PRK05395.1-4"/>
    <property type="match status" value="1"/>
</dbReference>
<dbReference type="PANTHER" id="PTHR21272">
    <property type="entry name" value="CATABOLIC 3-DEHYDROQUINASE"/>
    <property type="match status" value="1"/>
</dbReference>
<accession>A0A6A6BN59</accession>
<dbReference type="NCBIfam" id="NF003806">
    <property type="entry name" value="PRK05395.1-3"/>
    <property type="match status" value="1"/>
</dbReference>
<dbReference type="GO" id="GO:0003855">
    <property type="term" value="F:3-dehydroquinate dehydratase activity"/>
    <property type="evidence" value="ECO:0007669"/>
    <property type="project" value="UniProtKB-UniRule"/>
</dbReference>
<name>A0A6A6BN59_9PEZI</name>
<dbReference type="UniPathway" id="UPA00088">
    <property type="reaction ID" value="UER00178"/>
</dbReference>
<feature type="active site" description="Proton acceptor" evidence="2">
    <location>
        <position position="24"/>
    </location>
</feature>
<dbReference type="OrthoDB" id="8191625at2759"/>
<feature type="binding site" evidence="2">
    <location>
        <position position="75"/>
    </location>
    <ligand>
        <name>substrate</name>
    </ligand>
</feature>
<proteinExistence type="inferred from homology"/>
<feature type="binding site" evidence="2">
    <location>
        <position position="88"/>
    </location>
    <ligand>
        <name>substrate</name>
    </ligand>
</feature>
<dbReference type="NCBIfam" id="TIGR01088">
    <property type="entry name" value="aroQ"/>
    <property type="match status" value="1"/>
</dbReference>
<evidence type="ECO:0000313" key="3">
    <source>
        <dbReference type="EMBL" id="KAF2145128.1"/>
    </source>
</evidence>
<reference evidence="3" key="1">
    <citation type="journal article" date="2020" name="Stud. Mycol.">
        <title>101 Dothideomycetes genomes: a test case for predicting lifestyles and emergence of pathogens.</title>
        <authorList>
            <person name="Haridas S."/>
            <person name="Albert R."/>
            <person name="Binder M."/>
            <person name="Bloem J."/>
            <person name="Labutti K."/>
            <person name="Salamov A."/>
            <person name="Andreopoulos B."/>
            <person name="Baker S."/>
            <person name="Barry K."/>
            <person name="Bills G."/>
            <person name="Bluhm B."/>
            <person name="Cannon C."/>
            <person name="Castanera R."/>
            <person name="Culley D."/>
            <person name="Daum C."/>
            <person name="Ezra D."/>
            <person name="Gonzalez J."/>
            <person name="Henrissat B."/>
            <person name="Kuo A."/>
            <person name="Liang C."/>
            <person name="Lipzen A."/>
            <person name="Lutzoni F."/>
            <person name="Magnuson J."/>
            <person name="Mondo S."/>
            <person name="Nolan M."/>
            <person name="Ohm R."/>
            <person name="Pangilinan J."/>
            <person name="Park H.-J."/>
            <person name="Ramirez L."/>
            <person name="Alfaro M."/>
            <person name="Sun H."/>
            <person name="Tritt A."/>
            <person name="Yoshinaga Y."/>
            <person name="Zwiers L.-H."/>
            <person name="Turgeon B."/>
            <person name="Goodwin S."/>
            <person name="Spatafora J."/>
            <person name="Crous P."/>
            <person name="Grigoriev I."/>
        </authorList>
    </citation>
    <scope>NUCLEOTIDE SEQUENCE</scope>
    <source>
        <strain evidence="3">CBS 121167</strain>
    </source>
</reference>
<keyword evidence="1 2" id="KW-0456">Lyase</keyword>